<sequence length="493" mass="52682">MKQKTDAHNNMTVKSLLGALLAMVLALITAQGALAAPLESETMTIEIHKFEQPDERGVPSNGLVQDTTGLRPIKAATFTAKRVPGIDLTTIAGQQAASVLAANDAADLVSNVPAAASATTDASGNATLTPLDAGLYYVEEVMTPAGYVEAVPFLVALPLTDPVSRDQWLTTVHIYPKNAVASISLDVVDQDAIVLGDIVHWTSTSTIPNVPSLDGYRVEQVIDTKLEYTGTPVVSIAGGAPLTPGVDYTVTFDPDTNTVAIEFTDAGLRKLEDALERDPNSTVTIEYDTIVLREGELINEAILYPSRSSIDDGRGVSDTAITKWGPLSVVVHEYGNPSNLIANACFMVYASEADARAQRNPISVDGVNQWVTDDQGRFIVPGLRFSNFANGLDRDPSDPLYRLYWAVPVCIPPGWTWVDDRPLAGAVNDVLQFQTLIFEVERKPVPPSIPDMPVTGSQVAGLGFLGISFILAGIIALASRRRQARDTGVSASL</sequence>
<keyword evidence="5" id="KW-1185">Reference proteome</keyword>
<dbReference type="InterPro" id="IPR026466">
    <property type="entry name" value="Fim_isopep_form_D2_dom"/>
</dbReference>
<protein>
    <submittedName>
        <fullName evidence="4">SpaH/EbpB family LPXTG-anchored major pilin</fullName>
    </submittedName>
</protein>
<organism evidence="4 5">
    <name type="scientific">Flaviflexus equikiangi</name>
    <dbReference type="NCBI Taxonomy" id="2758573"/>
    <lineage>
        <taxon>Bacteria</taxon>
        <taxon>Bacillati</taxon>
        <taxon>Actinomycetota</taxon>
        <taxon>Actinomycetes</taxon>
        <taxon>Actinomycetales</taxon>
        <taxon>Actinomycetaceae</taxon>
        <taxon>Flaviflexus</taxon>
    </lineage>
</organism>
<evidence type="ECO:0000313" key="4">
    <source>
        <dbReference type="EMBL" id="MBM9433950.1"/>
    </source>
</evidence>
<evidence type="ECO:0000256" key="1">
    <source>
        <dbReference type="SAM" id="Phobius"/>
    </source>
</evidence>
<dbReference type="EMBL" id="JAFFJS010000006">
    <property type="protein sequence ID" value="MBM9433950.1"/>
    <property type="molecule type" value="Genomic_DNA"/>
</dbReference>
<feature type="domain" description="Gram-positive pilin subunit D1 N-terminal" evidence="3">
    <location>
        <begin position="41"/>
        <end position="178"/>
    </location>
</feature>
<proteinExistence type="predicted"/>
<feature type="signal peptide" evidence="2">
    <location>
        <begin position="1"/>
        <end position="35"/>
    </location>
</feature>
<feature type="chain" id="PRO_5045598846" evidence="2">
    <location>
        <begin position="36"/>
        <end position="493"/>
    </location>
</feature>
<comment type="caution">
    <text evidence="4">The sequence shown here is derived from an EMBL/GenBank/DDBJ whole genome shotgun (WGS) entry which is preliminary data.</text>
</comment>
<keyword evidence="2" id="KW-0732">Signal</keyword>
<dbReference type="InterPro" id="IPR048052">
    <property type="entry name" value="FM1-like"/>
</dbReference>
<dbReference type="Gene3D" id="2.60.40.740">
    <property type="match status" value="1"/>
</dbReference>
<evidence type="ECO:0000256" key="2">
    <source>
        <dbReference type="SAM" id="SignalP"/>
    </source>
</evidence>
<evidence type="ECO:0000259" key="3">
    <source>
        <dbReference type="Pfam" id="PF16555"/>
    </source>
</evidence>
<gene>
    <name evidence="4" type="ORF">JVW63_09620</name>
</gene>
<dbReference type="InterPro" id="IPR032364">
    <property type="entry name" value="GramPos_pilinD1_N"/>
</dbReference>
<evidence type="ECO:0000313" key="5">
    <source>
        <dbReference type="Proteomes" id="UP000705983"/>
    </source>
</evidence>
<dbReference type="SUPFAM" id="SSF117074">
    <property type="entry name" value="Hypothetical protein PA1324"/>
    <property type="match status" value="1"/>
</dbReference>
<accession>A0ABS2TH23</accession>
<dbReference type="Pfam" id="PF16555">
    <property type="entry name" value="GramPos_pilinD1"/>
    <property type="match status" value="1"/>
</dbReference>
<dbReference type="RefSeq" id="WP_204736353.1">
    <property type="nucleotide sequence ID" value="NZ_JACEXG010000006.1"/>
</dbReference>
<keyword evidence="1" id="KW-0812">Transmembrane</keyword>
<dbReference type="Proteomes" id="UP000705983">
    <property type="component" value="Unassembled WGS sequence"/>
</dbReference>
<dbReference type="InterPro" id="IPR013783">
    <property type="entry name" value="Ig-like_fold"/>
</dbReference>
<dbReference type="Gene3D" id="2.60.40.10">
    <property type="entry name" value="Immunoglobulins"/>
    <property type="match status" value="2"/>
</dbReference>
<dbReference type="NCBIfam" id="TIGR04226">
    <property type="entry name" value="RrgB_K2N_iso_D2"/>
    <property type="match status" value="1"/>
</dbReference>
<reference evidence="5" key="1">
    <citation type="submission" date="2021-02" db="EMBL/GenBank/DDBJ databases">
        <title>Leucobacter sp. CX169.</title>
        <authorList>
            <person name="Cheng Y."/>
        </authorList>
    </citation>
    <scope>NUCLEOTIDE SEQUENCE [LARGE SCALE GENOMIC DNA]</scope>
    <source>
        <strain evidence="5">JY899</strain>
    </source>
</reference>
<name>A0ABS2TH23_9ACTO</name>
<keyword evidence="1" id="KW-1133">Transmembrane helix</keyword>
<keyword evidence="1" id="KW-0472">Membrane</keyword>
<feature type="transmembrane region" description="Helical" evidence="1">
    <location>
        <begin position="459"/>
        <end position="478"/>
    </location>
</feature>
<dbReference type="NCBIfam" id="NF033902">
    <property type="entry name" value="iso_D2_wall_anc"/>
    <property type="match status" value="1"/>
</dbReference>